<evidence type="ECO:0000313" key="3">
    <source>
        <dbReference type="Proteomes" id="UP001175271"/>
    </source>
</evidence>
<dbReference type="AlphaFoldDB" id="A0AA39LPT9"/>
<comment type="caution">
    <text evidence="2">The sequence shown here is derived from an EMBL/GenBank/DDBJ whole genome shotgun (WGS) entry which is preliminary data.</text>
</comment>
<keyword evidence="1" id="KW-0472">Membrane</keyword>
<organism evidence="2 3">
    <name type="scientific">Steinernema hermaphroditum</name>
    <dbReference type="NCBI Taxonomy" id="289476"/>
    <lineage>
        <taxon>Eukaryota</taxon>
        <taxon>Metazoa</taxon>
        <taxon>Ecdysozoa</taxon>
        <taxon>Nematoda</taxon>
        <taxon>Chromadorea</taxon>
        <taxon>Rhabditida</taxon>
        <taxon>Tylenchina</taxon>
        <taxon>Panagrolaimomorpha</taxon>
        <taxon>Strongyloidoidea</taxon>
        <taxon>Steinernematidae</taxon>
        <taxon>Steinernema</taxon>
    </lineage>
</organism>
<evidence type="ECO:0000313" key="2">
    <source>
        <dbReference type="EMBL" id="KAK0405153.1"/>
    </source>
</evidence>
<feature type="transmembrane region" description="Helical" evidence="1">
    <location>
        <begin position="195"/>
        <end position="221"/>
    </location>
</feature>
<dbReference type="EMBL" id="JAUCMV010000004">
    <property type="protein sequence ID" value="KAK0405153.1"/>
    <property type="molecule type" value="Genomic_DNA"/>
</dbReference>
<keyword evidence="3" id="KW-1185">Reference proteome</keyword>
<feature type="transmembrane region" description="Helical" evidence="1">
    <location>
        <begin position="91"/>
        <end position="116"/>
    </location>
</feature>
<feature type="transmembrane region" description="Helical" evidence="1">
    <location>
        <begin position="137"/>
        <end position="156"/>
    </location>
</feature>
<evidence type="ECO:0000256" key="1">
    <source>
        <dbReference type="SAM" id="Phobius"/>
    </source>
</evidence>
<keyword evidence="1" id="KW-0812">Transmembrane</keyword>
<feature type="transmembrane region" description="Helical" evidence="1">
    <location>
        <begin position="242"/>
        <end position="272"/>
    </location>
</feature>
<protein>
    <recommendedName>
        <fullName evidence="4">G-protein coupled receptors family 1 profile domain-containing protein</fullName>
    </recommendedName>
</protein>
<dbReference type="Pfam" id="PF10327">
    <property type="entry name" value="7TM_GPCR_Sri"/>
    <property type="match status" value="1"/>
</dbReference>
<reference evidence="2" key="1">
    <citation type="submission" date="2023-06" db="EMBL/GenBank/DDBJ databases">
        <title>Genomic analysis of the entomopathogenic nematode Steinernema hermaphroditum.</title>
        <authorList>
            <person name="Schwarz E.M."/>
            <person name="Heppert J.K."/>
            <person name="Baniya A."/>
            <person name="Schwartz H.T."/>
            <person name="Tan C.-H."/>
            <person name="Antoshechkin I."/>
            <person name="Sternberg P.W."/>
            <person name="Goodrich-Blair H."/>
            <person name="Dillman A.R."/>
        </authorList>
    </citation>
    <scope>NUCLEOTIDE SEQUENCE</scope>
    <source>
        <strain evidence="2">PS9179</strain>
        <tissue evidence="2">Whole animal</tissue>
    </source>
</reference>
<name>A0AA39LPT9_9BILA</name>
<accession>A0AA39LPT9</accession>
<proteinExistence type="predicted"/>
<evidence type="ECO:0008006" key="4">
    <source>
        <dbReference type="Google" id="ProtNLM"/>
    </source>
</evidence>
<sequence>MDVWEEERQFGAVRRAVQCLACVSINFNGLAVYLILKYSPKHLSGYKFVLLNICMWSIIVDMHVAFVYLPMPHLEIVGAYSTGLAGNFSPLIGFSMLMLMVYFLAGYLMSLGYGFVYRLLSVQNHPYLKTLNSRTGIAILVVFHVVPPAAICILPSTCYIPTEEYKAIVAERHPESLVLFEKRPLFGSAFDKRPIILAVSIIVVYILLWFLVVSYCLLAIVAHMSKSRLFMSARTYRFHLQLFRALAVQTFLPTVLLLAPIIGILLGFVLQLPFHNALIEVAEIMFGVHSSINCFAMIVLITPYRRAVLMVLNVVVDWIDKKTNGHRRRTIVDTSASRVYFVSGVRQKELSMVG</sequence>
<dbReference type="PANTHER" id="PTHR22943:SF248">
    <property type="entry name" value="SEVEN TM RECEPTOR"/>
    <property type="match status" value="1"/>
</dbReference>
<dbReference type="SUPFAM" id="SSF81321">
    <property type="entry name" value="Family A G protein-coupled receptor-like"/>
    <property type="match status" value="1"/>
</dbReference>
<dbReference type="PANTHER" id="PTHR22943">
    <property type="entry name" value="7-TRANSMEMBRANE DOMAIN RECEPTOR C.ELEGANS"/>
    <property type="match status" value="1"/>
</dbReference>
<feature type="transmembrane region" description="Helical" evidence="1">
    <location>
        <begin position="284"/>
        <end position="304"/>
    </location>
</feature>
<feature type="transmembrane region" description="Helical" evidence="1">
    <location>
        <begin position="48"/>
        <end position="71"/>
    </location>
</feature>
<feature type="transmembrane region" description="Helical" evidence="1">
    <location>
        <begin position="12"/>
        <end position="36"/>
    </location>
</feature>
<dbReference type="Proteomes" id="UP001175271">
    <property type="component" value="Unassembled WGS sequence"/>
</dbReference>
<dbReference type="InterPro" id="IPR019429">
    <property type="entry name" value="7TM_GPCR_serpentine_rcpt_Sri"/>
</dbReference>
<keyword evidence="1" id="KW-1133">Transmembrane helix</keyword>
<gene>
    <name evidence="2" type="ORF">QR680_017828</name>
</gene>